<evidence type="ECO:0000259" key="6">
    <source>
        <dbReference type="Pfam" id="PF08281"/>
    </source>
</evidence>
<evidence type="ECO:0000313" key="7">
    <source>
        <dbReference type="EMBL" id="SFI65802.1"/>
    </source>
</evidence>
<keyword evidence="2" id="KW-0805">Transcription regulation</keyword>
<evidence type="ECO:0000256" key="1">
    <source>
        <dbReference type="ARBA" id="ARBA00010641"/>
    </source>
</evidence>
<evidence type="ECO:0000313" key="8">
    <source>
        <dbReference type="Proteomes" id="UP000198670"/>
    </source>
</evidence>
<sequence length="195" mass="22529">MSSVDSSTIRHLMAGDEAAFRMIYDIHSGQVYQLAFRFLKDASWSEEIVQDVFLKLWLNREGLDDQGNLWLYLYVITKRLCLNKLREIRKSPVLFEQLMNGMEVAGRPPEEQLMAVELEQQAQRLIACLPKQQQRIYKLSREEGLSHHEIAEKLGLSPNTVKNHMVQALKTLKNSLHQSGYTYLLALTFYSLLAS</sequence>
<dbReference type="EMBL" id="FOQO01000005">
    <property type="protein sequence ID" value="SFI65802.1"/>
    <property type="molecule type" value="Genomic_DNA"/>
</dbReference>
<dbReference type="PRINTS" id="PR00038">
    <property type="entry name" value="HTHLUXR"/>
</dbReference>
<evidence type="ECO:0000256" key="4">
    <source>
        <dbReference type="ARBA" id="ARBA00023163"/>
    </source>
</evidence>
<dbReference type="AlphaFoldDB" id="A0A1I3K002"/>
<dbReference type="RefSeq" id="WP_090626706.1">
    <property type="nucleotide sequence ID" value="NZ_FOQO01000005.1"/>
</dbReference>
<dbReference type="InterPro" id="IPR014284">
    <property type="entry name" value="RNA_pol_sigma-70_dom"/>
</dbReference>
<dbReference type="InterPro" id="IPR000792">
    <property type="entry name" value="Tscrpt_reg_LuxR_C"/>
</dbReference>
<name>A0A1I3K002_9SPHI</name>
<dbReference type="SUPFAM" id="SSF88946">
    <property type="entry name" value="Sigma2 domain of RNA polymerase sigma factors"/>
    <property type="match status" value="1"/>
</dbReference>
<reference evidence="7 8" key="1">
    <citation type="submission" date="2016-10" db="EMBL/GenBank/DDBJ databases">
        <authorList>
            <person name="de Groot N.N."/>
        </authorList>
    </citation>
    <scope>NUCLEOTIDE SEQUENCE [LARGE SCALE GENOMIC DNA]</scope>
    <source>
        <strain evidence="7 8">RK1</strain>
    </source>
</reference>
<evidence type="ECO:0000256" key="3">
    <source>
        <dbReference type="ARBA" id="ARBA00023082"/>
    </source>
</evidence>
<keyword evidence="4" id="KW-0804">Transcription</keyword>
<dbReference type="CDD" id="cd06171">
    <property type="entry name" value="Sigma70_r4"/>
    <property type="match status" value="1"/>
</dbReference>
<evidence type="ECO:0000259" key="5">
    <source>
        <dbReference type="Pfam" id="PF04542"/>
    </source>
</evidence>
<gene>
    <name evidence="7" type="ORF">SAMN05444682_10546</name>
</gene>
<dbReference type="InterPro" id="IPR039425">
    <property type="entry name" value="RNA_pol_sigma-70-like"/>
</dbReference>
<dbReference type="GO" id="GO:0016987">
    <property type="term" value="F:sigma factor activity"/>
    <property type="evidence" value="ECO:0007669"/>
    <property type="project" value="UniProtKB-KW"/>
</dbReference>
<dbReference type="SUPFAM" id="SSF88659">
    <property type="entry name" value="Sigma3 and sigma4 domains of RNA polymerase sigma factors"/>
    <property type="match status" value="1"/>
</dbReference>
<dbReference type="InterPro" id="IPR013324">
    <property type="entry name" value="RNA_pol_sigma_r3/r4-like"/>
</dbReference>
<dbReference type="Gene3D" id="1.10.1740.10">
    <property type="match status" value="1"/>
</dbReference>
<dbReference type="GO" id="GO:0006352">
    <property type="term" value="P:DNA-templated transcription initiation"/>
    <property type="evidence" value="ECO:0007669"/>
    <property type="project" value="InterPro"/>
</dbReference>
<keyword evidence="8" id="KW-1185">Reference proteome</keyword>
<dbReference type="InterPro" id="IPR014327">
    <property type="entry name" value="RNA_pol_sigma70_bacteroid"/>
</dbReference>
<dbReference type="Pfam" id="PF04542">
    <property type="entry name" value="Sigma70_r2"/>
    <property type="match status" value="1"/>
</dbReference>
<dbReference type="InterPro" id="IPR007627">
    <property type="entry name" value="RNA_pol_sigma70_r2"/>
</dbReference>
<feature type="domain" description="RNA polymerase sigma-70 region 2" evidence="5">
    <location>
        <begin position="24"/>
        <end position="87"/>
    </location>
</feature>
<dbReference type="PANTHER" id="PTHR43133">
    <property type="entry name" value="RNA POLYMERASE ECF-TYPE SIGMA FACTO"/>
    <property type="match status" value="1"/>
</dbReference>
<dbReference type="NCBIfam" id="TIGR02937">
    <property type="entry name" value="sigma70-ECF"/>
    <property type="match status" value="1"/>
</dbReference>
<protein>
    <submittedName>
        <fullName evidence="7">RNA polymerase sigma-70 factor, ECF subfamily</fullName>
    </submittedName>
</protein>
<dbReference type="Gene3D" id="1.10.10.10">
    <property type="entry name" value="Winged helix-like DNA-binding domain superfamily/Winged helix DNA-binding domain"/>
    <property type="match status" value="1"/>
</dbReference>
<accession>A0A1I3K002</accession>
<dbReference type="Proteomes" id="UP000198670">
    <property type="component" value="Unassembled WGS sequence"/>
</dbReference>
<comment type="similarity">
    <text evidence="1">Belongs to the sigma-70 factor family. ECF subfamily.</text>
</comment>
<feature type="domain" description="RNA polymerase sigma factor 70 region 4 type 2" evidence="6">
    <location>
        <begin position="120"/>
        <end position="172"/>
    </location>
</feature>
<dbReference type="InterPro" id="IPR036388">
    <property type="entry name" value="WH-like_DNA-bd_sf"/>
</dbReference>
<dbReference type="STRING" id="1477437.SAMN05444682_10546"/>
<dbReference type="OrthoDB" id="659577at2"/>
<proteinExistence type="inferred from homology"/>
<dbReference type="GO" id="GO:0003677">
    <property type="term" value="F:DNA binding"/>
    <property type="evidence" value="ECO:0007669"/>
    <property type="project" value="InterPro"/>
</dbReference>
<dbReference type="InterPro" id="IPR013249">
    <property type="entry name" value="RNA_pol_sigma70_r4_t2"/>
</dbReference>
<dbReference type="InterPro" id="IPR013325">
    <property type="entry name" value="RNA_pol_sigma_r2"/>
</dbReference>
<keyword evidence="3" id="KW-0731">Sigma factor</keyword>
<dbReference type="NCBIfam" id="TIGR02985">
    <property type="entry name" value="Sig70_bacteroi1"/>
    <property type="match status" value="1"/>
</dbReference>
<evidence type="ECO:0000256" key="2">
    <source>
        <dbReference type="ARBA" id="ARBA00023015"/>
    </source>
</evidence>
<dbReference type="Pfam" id="PF08281">
    <property type="entry name" value="Sigma70_r4_2"/>
    <property type="match status" value="1"/>
</dbReference>
<organism evidence="7 8">
    <name type="scientific">Parapedobacter indicus</name>
    <dbReference type="NCBI Taxonomy" id="1477437"/>
    <lineage>
        <taxon>Bacteria</taxon>
        <taxon>Pseudomonadati</taxon>
        <taxon>Bacteroidota</taxon>
        <taxon>Sphingobacteriia</taxon>
        <taxon>Sphingobacteriales</taxon>
        <taxon>Sphingobacteriaceae</taxon>
        <taxon>Parapedobacter</taxon>
    </lineage>
</organism>
<dbReference type="PANTHER" id="PTHR43133:SF46">
    <property type="entry name" value="RNA POLYMERASE SIGMA-70 FACTOR ECF SUBFAMILY"/>
    <property type="match status" value="1"/>
</dbReference>